<dbReference type="AlphaFoldDB" id="A0A087T6X6"/>
<name>A0A087T6X6_STEMI</name>
<feature type="non-terminal residue" evidence="2">
    <location>
        <position position="151"/>
    </location>
</feature>
<reference evidence="2 3" key="1">
    <citation type="submission" date="2013-11" db="EMBL/GenBank/DDBJ databases">
        <title>Genome sequencing of Stegodyphus mimosarum.</title>
        <authorList>
            <person name="Bechsgaard J."/>
        </authorList>
    </citation>
    <scope>NUCLEOTIDE SEQUENCE [LARGE SCALE GENOMIC DNA]</scope>
</reference>
<proteinExistence type="predicted"/>
<evidence type="ECO:0000313" key="3">
    <source>
        <dbReference type="Proteomes" id="UP000054359"/>
    </source>
</evidence>
<feature type="signal peptide" evidence="1">
    <location>
        <begin position="1"/>
        <end position="21"/>
    </location>
</feature>
<sequence>MFITFVMTVNIFLPISAVAYAIDFMPGCVNTTEIDLKKAFKVSMAPRYTKVDFNPEGISTFMIMYQCLNGDKSVEQSGNLRQQEQSKSGPLSTPSLSEAEIQKQVETLKKQGVALTVASCVYKLKLLRFSNLLDYCGKYRGETLHGENVVL</sequence>
<gene>
    <name evidence="2" type="ORF">X975_19575</name>
</gene>
<protein>
    <submittedName>
        <fullName evidence="2">Uncharacterized protein</fullName>
    </submittedName>
</protein>
<evidence type="ECO:0000313" key="2">
    <source>
        <dbReference type="EMBL" id="KFM60865.1"/>
    </source>
</evidence>
<keyword evidence="1" id="KW-0732">Signal</keyword>
<keyword evidence="3" id="KW-1185">Reference proteome</keyword>
<accession>A0A087T6X6</accession>
<dbReference type="Proteomes" id="UP000054359">
    <property type="component" value="Unassembled WGS sequence"/>
</dbReference>
<evidence type="ECO:0000256" key="1">
    <source>
        <dbReference type="SAM" id="SignalP"/>
    </source>
</evidence>
<organism evidence="2 3">
    <name type="scientific">Stegodyphus mimosarum</name>
    <name type="common">African social velvet spider</name>
    <dbReference type="NCBI Taxonomy" id="407821"/>
    <lineage>
        <taxon>Eukaryota</taxon>
        <taxon>Metazoa</taxon>
        <taxon>Ecdysozoa</taxon>
        <taxon>Arthropoda</taxon>
        <taxon>Chelicerata</taxon>
        <taxon>Arachnida</taxon>
        <taxon>Araneae</taxon>
        <taxon>Araneomorphae</taxon>
        <taxon>Entelegynae</taxon>
        <taxon>Eresoidea</taxon>
        <taxon>Eresidae</taxon>
        <taxon>Stegodyphus</taxon>
    </lineage>
</organism>
<dbReference type="EMBL" id="KK113712">
    <property type="protein sequence ID" value="KFM60865.1"/>
    <property type="molecule type" value="Genomic_DNA"/>
</dbReference>
<feature type="chain" id="PRO_5001829356" evidence="1">
    <location>
        <begin position="22"/>
        <end position="151"/>
    </location>
</feature>